<evidence type="ECO:0000313" key="3">
    <source>
        <dbReference type="Proteomes" id="UP000235371"/>
    </source>
</evidence>
<reference evidence="2 3" key="1">
    <citation type="submission" date="2016-04" db="EMBL/GenBank/DDBJ databases">
        <title>A degradative enzymes factory behind the ericoid mycorrhizal symbiosis.</title>
        <authorList>
            <consortium name="DOE Joint Genome Institute"/>
            <person name="Martino E."/>
            <person name="Morin E."/>
            <person name="Grelet G."/>
            <person name="Kuo A."/>
            <person name="Kohler A."/>
            <person name="Daghino S."/>
            <person name="Barry K."/>
            <person name="Choi C."/>
            <person name="Cichocki N."/>
            <person name="Clum A."/>
            <person name="Copeland A."/>
            <person name="Hainaut M."/>
            <person name="Haridas S."/>
            <person name="Labutti K."/>
            <person name="Lindquist E."/>
            <person name="Lipzen A."/>
            <person name="Khouja H.-R."/>
            <person name="Murat C."/>
            <person name="Ohm R."/>
            <person name="Olson A."/>
            <person name="Spatafora J."/>
            <person name="Veneault-Fourrey C."/>
            <person name="Henrissat B."/>
            <person name="Grigoriev I."/>
            <person name="Martin F."/>
            <person name="Perotto S."/>
        </authorList>
    </citation>
    <scope>NUCLEOTIDE SEQUENCE [LARGE SCALE GENOMIC DNA]</scope>
    <source>
        <strain evidence="2 3">E</strain>
    </source>
</reference>
<feature type="region of interest" description="Disordered" evidence="1">
    <location>
        <begin position="268"/>
        <end position="313"/>
    </location>
</feature>
<feature type="compositionally biased region" description="Low complexity" evidence="1">
    <location>
        <begin position="1"/>
        <end position="22"/>
    </location>
</feature>
<dbReference type="AlphaFoldDB" id="A0A2J6TDB1"/>
<proteinExistence type="predicted"/>
<dbReference type="OrthoDB" id="5151921at2759"/>
<dbReference type="GeneID" id="36580458"/>
<dbReference type="EMBL" id="KZ613787">
    <property type="protein sequence ID" value="PMD61025.1"/>
    <property type="molecule type" value="Genomic_DNA"/>
</dbReference>
<feature type="compositionally biased region" description="Basic and acidic residues" evidence="1">
    <location>
        <begin position="297"/>
        <end position="306"/>
    </location>
</feature>
<feature type="region of interest" description="Disordered" evidence="1">
    <location>
        <begin position="328"/>
        <end position="348"/>
    </location>
</feature>
<dbReference type="Proteomes" id="UP000235371">
    <property type="component" value="Unassembled WGS sequence"/>
</dbReference>
<organism evidence="2 3">
    <name type="scientific">Hyaloscypha bicolor E</name>
    <dbReference type="NCBI Taxonomy" id="1095630"/>
    <lineage>
        <taxon>Eukaryota</taxon>
        <taxon>Fungi</taxon>
        <taxon>Dikarya</taxon>
        <taxon>Ascomycota</taxon>
        <taxon>Pezizomycotina</taxon>
        <taxon>Leotiomycetes</taxon>
        <taxon>Helotiales</taxon>
        <taxon>Hyaloscyphaceae</taxon>
        <taxon>Hyaloscypha</taxon>
        <taxon>Hyaloscypha bicolor</taxon>
    </lineage>
</organism>
<evidence type="ECO:0000256" key="1">
    <source>
        <dbReference type="SAM" id="MobiDB-lite"/>
    </source>
</evidence>
<name>A0A2J6TDB1_9HELO</name>
<evidence type="ECO:0000313" key="2">
    <source>
        <dbReference type="EMBL" id="PMD61025.1"/>
    </source>
</evidence>
<protein>
    <submittedName>
        <fullName evidence="2">Uncharacterized protein</fullName>
    </submittedName>
</protein>
<dbReference type="RefSeq" id="XP_024737929.1">
    <property type="nucleotide sequence ID" value="XM_024872377.1"/>
</dbReference>
<keyword evidence="3" id="KW-1185">Reference proteome</keyword>
<accession>A0A2J6TDB1</accession>
<feature type="compositionally biased region" description="Polar residues" evidence="1">
    <location>
        <begin position="87"/>
        <end position="132"/>
    </location>
</feature>
<feature type="region of interest" description="Disordered" evidence="1">
    <location>
        <begin position="72"/>
        <end position="178"/>
    </location>
</feature>
<sequence length="348" mass="37289">MIFSLSSPAVSSPSLFPTSTTSDASLGKGMPQEGATSSWESMSSTRPASGSLSSIYGGPVLSRFSASSLQLPMPASSSFAPRRSTEDFSQSHLPLLPTATQSWTSLPTNNSTTGVQQADATTLHPSPANSVGSIHRQVPPTTNSPPSFHTALSWPTQPPDNKSPWLSTLPPKPPTPDQPIISIKTPLPGKTSQDLSSQQFSTMNSPGPVDPYELWAEPATSQPNLDFIAEMMGDLLVRPLTAVPSDIHPWESQSIDSFKELTSNIRTRNPSLHFPSEMPADSTPHDSMPSYAPQVPEKVHQPRSDEMPSQTFTFSQVPQALDSFTSSLLTSRTSAPQKARSFSEGTST</sequence>
<feature type="compositionally biased region" description="Polar residues" evidence="1">
    <location>
        <begin position="34"/>
        <end position="52"/>
    </location>
</feature>
<dbReference type="InParanoid" id="A0A2J6TDB1"/>
<gene>
    <name evidence="2" type="ORF">K444DRAFT_385369</name>
</gene>
<feature type="region of interest" description="Disordered" evidence="1">
    <location>
        <begin position="1"/>
        <end position="52"/>
    </location>
</feature>